<feature type="repeat" description="TPR" evidence="1">
    <location>
        <begin position="41"/>
        <end position="74"/>
    </location>
</feature>
<dbReference type="RefSeq" id="WP_184084633.1">
    <property type="nucleotide sequence ID" value="NZ_JACHEK010000002.1"/>
</dbReference>
<evidence type="ECO:0000313" key="3">
    <source>
        <dbReference type="EMBL" id="MBB6143438.1"/>
    </source>
</evidence>
<dbReference type="PROSITE" id="PS50005">
    <property type="entry name" value="TPR"/>
    <property type="match status" value="1"/>
</dbReference>
<evidence type="ECO:0000313" key="4">
    <source>
        <dbReference type="Proteomes" id="UP000538666"/>
    </source>
</evidence>
<dbReference type="InterPro" id="IPR019734">
    <property type="entry name" value="TPR_rpt"/>
</dbReference>
<accession>A0A841JYC2</accession>
<keyword evidence="2" id="KW-0732">Signal</keyword>
<feature type="signal peptide" evidence="2">
    <location>
        <begin position="1"/>
        <end position="23"/>
    </location>
</feature>
<comment type="caution">
    <text evidence="3">The sequence shown here is derived from an EMBL/GenBank/DDBJ whole genome shotgun (WGS) entry which is preliminary data.</text>
</comment>
<reference evidence="3 4" key="1">
    <citation type="submission" date="2020-08" db="EMBL/GenBank/DDBJ databases">
        <title>Genomic Encyclopedia of Type Strains, Phase IV (KMG-IV): sequencing the most valuable type-strain genomes for metagenomic binning, comparative biology and taxonomic classification.</title>
        <authorList>
            <person name="Goeker M."/>
        </authorList>
    </citation>
    <scope>NUCLEOTIDE SEQUENCE [LARGE SCALE GENOMIC DNA]</scope>
    <source>
        <strain evidence="3 4">DSM 103733</strain>
    </source>
</reference>
<proteinExistence type="predicted"/>
<dbReference type="AlphaFoldDB" id="A0A841JYC2"/>
<sequence length="269" mass="29500">MQKKIFVIAACLAFALACGSALSAQTAAPASPSSASSTPSAAALTEQGLAALKLNQSQQALDDFQQALQANPNDVAANLLASTAALNLYKGDLAVQYAEKARQLDPDNWKVHTTLVAAYAAAGKKEQRDNERETLRKLHADPQARDAMQTSGFLLEIFPVKQYRVEAVEYFKPVGKFRVYYRFVLRNAQGKRVWQIDAESNDFDQKSWAAAHPEDAAAGNRQFQLVGDDAATHTDYRMFSGMPDYDLIRKQVVTVIEEQTKPFPGESAP</sequence>
<dbReference type="Pfam" id="PF00515">
    <property type="entry name" value="TPR_1"/>
    <property type="match status" value="1"/>
</dbReference>
<dbReference type="EMBL" id="JACHEK010000002">
    <property type="protein sequence ID" value="MBB6143438.1"/>
    <property type="molecule type" value="Genomic_DNA"/>
</dbReference>
<organism evidence="3 4">
    <name type="scientific">Silvibacterium bohemicum</name>
    <dbReference type="NCBI Taxonomy" id="1577686"/>
    <lineage>
        <taxon>Bacteria</taxon>
        <taxon>Pseudomonadati</taxon>
        <taxon>Acidobacteriota</taxon>
        <taxon>Terriglobia</taxon>
        <taxon>Terriglobales</taxon>
        <taxon>Acidobacteriaceae</taxon>
        <taxon>Silvibacterium</taxon>
    </lineage>
</organism>
<name>A0A841JYC2_9BACT</name>
<dbReference type="SUPFAM" id="SSF48452">
    <property type="entry name" value="TPR-like"/>
    <property type="match status" value="1"/>
</dbReference>
<dbReference type="Proteomes" id="UP000538666">
    <property type="component" value="Unassembled WGS sequence"/>
</dbReference>
<keyword evidence="4" id="KW-1185">Reference proteome</keyword>
<dbReference type="Gene3D" id="1.25.40.10">
    <property type="entry name" value="Tetratricopeptide repeat domain"/>
    <property type="match status" value="1"/>
</dbReference>
<feature type="chain" id="PRO_5032812293" evidence="2">
    <location>
        <begin position="24"/>
        <end position="269"/>
    </location>
</feature>
<gene>
    <name evidence="3" type="ORF">HNQ77_001382</name>
</gene>
<dbReference type="SMART" id="SM00028">
    <property type="entry name" value="TPR"/>
    <property type="match status" value="2"/>
</dbReference>
<keyword evidence="1" id="KW-0802">TPR repeat</keyword>
<evidence type="ECO:0000256" key="1">
    <source>
        <dbReference type="PROSITE-ProRule" id="PRU00339"/>
    </source>
</evidence>
<dbReference type="PROSITE" id="PS51257">
    <property type="entry name" value="PROKAR_LIPOPROTEIN"/>
    <property type="match status" value="1"/>
</dbReference>
<protein>
    <submittedName>
        <fullName evidence="3">Tetratricopeptide (TPR) repeat protein</fullName>
    </submittedName>
</protein>
<dbReference type="InterPro" id="IPR011990">
    <property type="entry name" value="TPR-like_helical_dom_sf"/>
</dbReference>
<evidence type="ECO:0000256" key="2">
    <source>
        <dbReference type="SAM" id="SignalP"/>
    </source>
</evidence>